<dbReference type="AlphaFoldDB" id="A0A382Q5M9"/>
<dbReference type="SUPFAM" id="SSF52540">
    <property type="entry name" value="P-loop containing nucleoside triphosphate hydrolases"/>
    <property type="match status" value="1"/>
</dbReference>
<gene>
    <name evidence="1" type="ORF">METZ01_LOCUS332626</name>
</gene>
<sequence length="202" mass="22528">MLIHAGTEKTGSSFLQTFFRSASDELVEAGIHFPAEQVQEGGKFGGVSSDGAHLAELVRHRDSVGVVDLLTRYRRRAESLGCDSVLISYSGFWVHLLEIGEQLFVEQARAAGFQTFVGLMFVRDPVSHAMSHYFQVVKVGWTQQRFDRWVVDHYQGLDGIADLLATSAVVKWTIRRYDPTIRPLEGVVFEDWLGLPVGTGRG</sequence>
<dbReference type="InterPro" id="IPR027417">
    <property type="entry name" value="P-loop_NTPase"/>
</dbReference>
<name>A0A382Q5M9_9ZZZZ</name>
<evidence type="ECO:0000313" key="1">
    <source>
        <dbReference type="EMBL" id="SVC79772.1"/>
    </source>
</evidence>
<accession>A0A382Q5M9</accession>
<protein>
    <submittedName>
        <fullName evidence="1">Uncharacterized protein</fullName>
    </submittedName>
</protein>
<proteinExistence type="predicted"/>
<reference evidence="1" key="1">
    <citation type="submission" date="2018-05" db="EMBL/GenBank/DDBJ databases">
        <authorList>
            <person name="Lanie J.A."/>
            <person name="Ng W.-L."/>
            <person name="Kazmierczak K.M."/>
            <person name="Andrzejewski T.M."/>
            <person name="Davidsen T.M."/>
            <person name="Wayne K.J."/>
            <person name="Tettelin H."/>
            <person name="Glass J.I."/>
            <person name="Rusch D."/>
            <person name="Podicherti R."/>
            <person name="Tsui H.-C.T."/>
            <person name="Winkler M.E."/>
        </authorList>
    </citation>
    <scope>NUCLEOTIDE SEQUENCE</scope>
</reference>
<organism evidence="1">
    <name type="scientific">marine metagenome</name>
    <dbReference type="NCBI Taxonomy" id="408172"/>
    <lineage>
        <taxon>unclassified sequences</taxon>
        <taxon>metagenomes</taxon>
        <taxon>ecological metagenomes</taxon>
    </lineage>
</organism>
<feature type="non-terminal residue" evidence="1">
    <location>
        <position position="202"/>
    </location>
</feature>
<dbReference type="EMBL" id="UINC01111501">
    <property type="protein sequence ID" value="SVC79772.1"/>
    <property type="molecule type" value="Genomic_DNA"/>
</dbReference>